<reference evidence="5" key="1">
    <citation type="submission" date="2024-05" db="EMBL/GenBank/DDBJ databases">
        <title>Planctomycetes of the genus Singulisphaera possess chitinolytic capabilities.</title>
        <authorList>
            <person name="Ivanova A."/>
        </authorList>
    </citation>
    <scope>NUCLEOTIDE SEQUENCE</scope>
    <source>
        <strain evidence="5">Ch08T</strain>
    </source>
</reference>
<evidence type="ECO:0000313" key="5">
    <source>
        <dbReference type="EMBL" id="XBH07484.1"/>
    </source>
</evidence>
<dbReference type="InterPro" id="IPR038081">
    <property type="entry name" value="CalX-like_sf"/>
</dbReference>
<feature type="domain" description="Calx-beta" evidence="4">
    <location>
        <begin position="223"/>
        <end position="321"/>
    </location>
</feature>
<evidence type="ECO:0000256" key="2">
    <source>
        <dbReference type="ARBA" id="ARBA00022737"/>
    </source>
</evidence>
<keyword evidence="1" id="KW-0732">Signal</keyword>
<dbReference type="InterPro" id="IPR003644">
    <property type="entry name" value="Calx_beta"/>
</dbReference>
<dbReference type="Gene3D" id="3.40.390.10">
    <property type="entry name" value="Collagenase (Catalytic Domain)"/>
    <property type="match status" value="1"/>
</dbReference>
<dbReference type="GO" id="GO:0016020">
    <property type="term" value="C:membrane"/>
    <property type="evidence" value="ECO:0007669"/>
    <property type="project" value="InterPro"/>
</dbReference>
<dbReference type="GO" id="GO:0007154">
    <property type="term" value="P:cell communication"/>
    <property type="evidence" value="ECO:0007669"/>
    <property type="project" value="InterPro"/>
</dbReference>
<dbReference type="AlphaFoldDB" id="A0AAU7CQ71"/>
<sequence length="666" mass="69956">MEAAANSVASVLNDNLLAIQASGSNTWMAHFPNPSNGQLTTIDNMVVPANTIVIFVGGRSLPGESEAGEGSTGGFGAQGSQAWLDLISARGQTGALAANPTDFGPWGGSISFDNSGDTSWFYGQDTNGLARNQTDFRTVAEHEVGHVLGVGTSPSWSTYVSAGTFVGPTSMANRGGQAVLLDTNAQHWAPGTKSDGVDALMTPTVQSGLRRTFTSLDYAVLKDLGWSVQPPAQSVFQWGAPSYTVSETSGSLLVTVQRSGGSGAASVSYATSDGTATAGFDYTAVTGTLNFAPGQTVQSFVIPILNDQVADGNETINLILANPSAGATLGFPSSAVVTIIAPGHHPIGDYDGVGFTQIGIFRPSNAMWTILNHTGGRGSAFGAANLFDIPVPGDYDGIGRTEQAVFRPSTGQWIILNPVNQTQRVVYFGALNLFDIPVPGDYDGIGRTQPAVFRPSTGQWIIYNPITNTQRVAYYGATNLFDIPVPGDYDGIGRTQLAVFRPSTATWAIYNPLTNTQRFVSYGAANLFDIPVPGDYDGVGRTEMAVFRPSNGQWVILNPIDQSQRLVYFGATNYFDIPLQAPIASLKKLGKFGGNSLTALSTVSAQQVSSAASAFTALSTSQGETSSNSVEIITGDDQATSTLPRRKSSSQSITRLAWLDVLNGAS</sequence>
<keyword evidence="2" id="KW-0677">Repeat</keyword>
<dbReference type="SUPFAM" id="SSF55486">
    <property type="entry name" value="Metalloproteases ('zincins'), catalytic domain"/>
    <property type="match status" value="1"/>
</dbReference>
<dbReference type="InterPro" id="IPR024079">
    <property type="entry name" value="MetalloPept_cat_dom_sf"/>
</dbReference>
<evidence type="ECO:0000256" key="3">
    <source>
        <dbReference type="ARBA" id="ARBA00022837"/>
    </source>
</evidence>
<proteinExistence type="predicted"/>
<dbReference type="PANTHER" id="PTHR39431:SF1">
    <property type="entry name" value="FRPA_C-RELATED PROTEIN"/>
    <property type="match status" value="1"/>
</dbReference>
<dbReference type="PANTHER" id="PTHR39431">
    <property type="entry name" value="FRPA/C-RELATED PROTEIN"/>
    <property type="match status" value="1"/>
</dbReference>
<dbReference type="Gene3D" id="2.60.40.2030">
    <property type="match status" value="1"/>
</dbReference>
<evidence type="ECO:0000259" key="4">
    <source>
        <dbReference type="SMART" id="SM00237"/>
    </source>
</evidence>
<keyword evidence="3" id="KW-0106">Calcium</keyword>
<evidence type="ECO:0000256" key="1">
    <source>
        <dbReference type="ARBA" id="ARBA00022729"/>
    </source>
</evidence>
<organism evidence="5">
    <name type="scientific">Singulisphaera sp. Ch08</name>
    <dbReference type="NCBI Taxonomy" id="3120278"/>
    <lineage>
        <taxon>Bacteria</taxon>
        <taxon>Pseudomonadati</taxon>
        <taxon>Planctomycetota</taxon>
        <taxon>Planctomycetia</taxon>
        <taxon>Isosphaerales</taxon>
        <taxon>Isosphaeraceae</taxon>
        <taxon>Singulisphaera</taxon>
    </lineage>
</organism>
<dbReference type="RefSeq" id="WP_406700320.1">
    <property type="nucleotide sequence ID" value="NZ_CP155447.1"/>
</dbReference>
<dbReference type="SUPFAM" id="SSF141072">
    <property type="entry name" value="CalX-like"/>
    <property type="match status" value="1"/>
</dbReference>
<dbReference type="EMBL" id="CP155447">
    <property type="protein sequence ID" value="XBH07484.1"/>
    <property type="molecule type" value="Genomic_DNA"/>
</dbReference>
<name>A0AAU7CQ71_9BACT</name>
<protein>
    <submittedName>
        <fullName evidence="5">Calx-beta domain-containing protein</fullName>
    </submittedName>
</protein>
<gene>
    <name evidence="5" type="ORF">V5E97_16025</name>
</gene>
<dbReference type="SMART" id="SM00237">
    <property type="entry name" value="Calx_beta"/>
    <property type="match status" value="1"/>
</dbReference>
<accession>A0AAU7CQ71</accession>
<dbReference type="Pfam" id="PF03160">
    <property type="entry name" value="Calx-beta"/>
    <property type="match status" value="1"/>
</dbReference>
<dbReference type="GO" id="GO:0008237">
    <property type="term" value="F:metallopeptidase activity"/>
    <property type="evidence" value="ECO:0007669"/>
    <property type="project" value="InterPro"/>
</dbReference>